<organism evidence="4 5">
    <name type="scientific">Punica granatum</name>
    <name type="common">Pomegranate</name>
    <dbReference type="NCBI Taxonomy" id="22663"/>
    <lineage>
        <taxon>Eukaryota</taxon>
        <taxon>Viridiplantae</taxon>
        <taxon>Streptophyta</taxon>
        <taxon>Embryophyta</taxon>
        <taxon>Tracheophyta</taxon>
        <taxon>Spermatophyta</taxon>
        <taxon>Magnoliopsida</taxon>
        <taxon>eudicotyledons</taxon>
        <taxon>Gunneridae</taxon>
        <taxon>Pentapetalae</taxon>
        <taxon>rosids</taxon>
        <taxon>malvids</taxon>
        <taxon>Myrtales</taxon>
        <taxon>Lythraceae</taxon>
        <taxon>Punica</taxon>
    </lineage>
</organism>
<accession>A0A2I0L1K5</accession>
<keyword evidence="5" id="KW-1185">Reference proteome</keyword>
<dbReference type="Pfam" id="PF07727">
    <property type="entry name" value="RVT_2"/>
    <property type="match status" value="1"/>
</dbReference>
<keyword evidence="1" id="KW-0064">Aspartyl protease</keyword>
<dbReference type="STRING" id="22663.A0A2I0L1K5"/>
<dbReference type="GO" id="GO:0004190">
    <property type="term" value="F:aspartic-type endopeptidase activity"/>
    <property type="evidence" value="ECO:0007669"/>
    <property type="project" value="UniProtKB-KW"/>
</dbReference>
<dbReference type="SUPFAM" id="SSF56672">
    <property type="entry name" value="DNA/RNA polymerases"/>
    <property type="match status" value="1"/>
</dbReference>
<sequence length="391" mass="44442">MASSSSAPTVTPGHNSLERLSMLPENQLQCLLTLASGDNPGFERLCSKCFVTINSSVEWIIDSGASHYVTGDINQLVDVVLINNRPTVRVPKGTARATQSGKVRFGDLLLNDVLFILDFNCNLLSVAQLLRDYDYSVHYMSRLCLIEDRTSGRMIPTGKRPIAYKWVYKIKQCADGSIERYKGQLVAKGFTHVEGVNFHETFAPVTKLVTVRCLLTIAIGKNWFLHRMDVNNAFLHGDLEEEVYMSLPLSFSSSTPGHVYHLRKSLYGLRQASWDWWSKFTQALLCYFFRQSEPDHSLFTYLKGDSFLAVLVYVDDPILAGNNERQCMAFKEYLHQCLKTKDLGLLTYFLGIEVLRKDGGLFLGEEIYSRYPHRDRNAWCSFYLLPHGVTT</sequence>
<reference evidence="4 5" key="1">
    <citation type="submission" date="2017-11" db="EMBL/GenBank/DDBJ databases">
        <title>De-novo sequencing of pomegranate (Punica granatum L.) genome.</title>
        <authorList>
            <person name="Akparov Z."/>
            <person name="Amiraslanov A."/>
            <person name="Hajiyeva S."/>
            <person name="Abbasov M."/>
            <person name="Kaur K."/>
            <person name="Hamwieh A."/>
            <person name="Solovyev V."/>
            <person name="Salamov A."/>
            <person name="Braich B."/>
            <person name="Kosarev P."/>
            <person name="Mahmoud A."/>
            <person name="Hajiyev E."/>
            <person name="Babayeva S."/>
            <person name="Izzatullayeva V."/>
            <person name="Mammadov A."/>
            <person name="Mammadov A."/>
            <person name="Sharifova S."/>
            <person name="Ojaghi J."/>
            <person name="Eynullazada K."/>
            <person name="Bayramov B."/>
            <person name="Abdulazimova A."/>
            <person name="Shahmuradov I."/>
        </authorList>
    </citation>
    <scope>NUCLEOTIDE SEQUENCE [LARGE SCALE GENOMIC DNA]</scope>
    <source>
        <strain evidence="5">cv. AG2017</strain>
        <tissue evidence="4">Leaf</tissue>
    </source>
</reference>
<gene>
    <name evidence="4" type="ORF">CRG98_005110</name>
</gene>
<dbReference type="Pfam" id="PF22936">
    <property type="entry name" value="Pol_BBD"/>
    <property type="match status" value="1"/>
</dbReference>
<dbReference type="AlphaFoldDB" id="A0A2I0L1K5"/>
<evidence type="ECO:0000259" key="2">
    <source>
        <dbReference type="Pfam" id="PF07727"/>
    </source>
</evidence>
<dbReference type="Proteomes" id="UP000233551">
    <property type="component" value="Unassembled WGS sequence"/>
</dbReference>
<evidence type="ECO:0000313" key="4">
    <source>
        <dbReference type="EMBL" id="PKI74490.1"/>
    </source>
</evidence>
<feature type="domain" description="Reverse transcriptase Ty1/copia-type" evidence="2">
    <location>
        <begin position="155"/>
        <end position="364"/>
    </location>
</feature>
<name>A0A2I0L1K5_PUNGR</name>
<feature type="domain" description="Retrovirus-related Pol polyprotein from transposon TNT 1-94-like beta-barrel" evidence="3">
    <location>
        <begin position="59"/>
        <end position="130"/>
    </location>
</feature>
<dbReference type="InterPro" id="IPR043502">
    <property type="entry name" value="DNA/RNA_pol_sf"/>
</dbReference>
<comment type="caution">
    <text evidence="4">The sequence shown here is derived from an EMBL/GenBank/DDBJ whole genome shotgun (WGS) entry which is preliminary data.</text>
</comment>
<dbReference type="EMBL" id="PGOL01000204">
    <property type="protein sequence ID" value="PKI74490.1"/>
    <property type="molecule type" value="Genomic_DNA"/>
</dbReference>
<evidence type="ECO:0000313" key="5">
    <source>
        <dbReference type="Proteomes" id="UP000233551"/>
    </source>
</evidence>
<evidence type="ECO:0000256" key="1">
    <source>
        <dbReference type="ARBA" id="ARBA00022750"/>
    </source>
</evidence>
<protein>
    <submittedName>
        <fullName evidence="4">Uncharacterized protein</fullName>
    </submittedName>
</protein>
<keyword evidence="1" id="KW-0378">Hydrolase</keyword>
<dbReference type="InterPro" id="IPR013103">
    <property type="entry name" value="RVT_2"/>
</dbReference>
<keyword evidence="1" id="KW-0645">Protease</keyword>
<evidence type="ECO:0000259" key="3">
    <source>
        <dbReference type="Pfam" id="PF22936"/>
    </source>
</evidence>
<dbReference type="InterPro" id="IPR054722">
    <property type="entry name" value="PolX-like_BBD"/>
</dbReference>
<proteinExistence type="predicted"/>